<name>A0A2S9V667_9ALTE</name>
<proteinExistence type="predicted"/>
<protein>
    <recommendedName>
        <fullName evidence="3">Glycoside hydrolase family 5 domain-containing protein</fullName>
    </recommendedName>
</protein>
<comment type="caution">
    <text evidence="1">The sequence shown here is derived from an EMBL/GenBank/DDBJ whole genome shotgun (WGS) entry which is preliminary data.</text>
</comment>
<evidence type="ECO:0000313" key="1">
    <source>
        <dbReference type="EMBL" id="PRO71950.1"/>
    </source>
</evidence>
<dbReference type="AlphaFoldDB" id="A0A2S9V667"/>
<dbReference type="RefSeq" id="WP_105936033.1">
    <property type="nucleotide sequence ID" value="NZ_PVNP01000195.1"/>
</dbReference>
<dbReference type="EMBL" id="PVNP01000195">
    <property type="protein sequence ID" value="PRO71950.1"/>
    <property type="molecule type" value="Genomic_DNA"/>
</dbReference>
<organism evidence="1 2">
    <name type="scientific">Alteromonas alba</name>
    <dbReference type="NCBI Taxonomy" id="2079529"/>
    <lineage>
        <taxon>Bacteria</taxon>
        <taxon>Pseudomonadati</taxon>
        <taxon>Pseudomonadota</taxon>
        <taxon>Gammaproteobacteria</taxon>
        <taxon>Alteromonadales</taxon>
        <taxon>Alteromonadaceae</taxon>
        <taxon>Alteromonas/Salinimonas group</taxon>
        <taxon>Alteromonas</taxon>
    </lineage>
</organism>
<accession>A0A2S9V667</accession>
<dbReference type="OrthoDB" id="1987661at2"/>
<keyword evidence="2" id="KW-1185">Reference proteome</keyword>
<evidence type="ECO:0008006" key="3">
    <source>
        <dbReference type="Google" id="ProtNLM"/>
    </source>
</evidence>
<evidence type="ECO:0000313" key="2">
    <source>
        <dbReference type="Proteomes" id="UP000238949"/>
    </source>
</evidence>
<gene>
    <name evidence="1" type="ORF">C6Y40_19265</name>
</gene>
<dbReference type="InterPro" id="IPR017853">
    <property type="entry name" value="GH"/>
</dbReference>
<dbReference type="SUPFAM" id="SSF51445">
    <property type="entry name" value="(Trans)glycosidases"/>
    <property type="match status" value="1"/>
</dbReference>
<dbReference type="Proteomes" id="UP000238949">
    <property type="component" value="Unassembled WGS sequence"/>
</dbReference>
<dbReference type="Gene3D" id="3.20.20.80">
    <property type="entry name" value="Glycosidases"/>
    <property type="match status" value="1"/>
</dbReference>
<sequence length="502" mass="58708">MNKIRIGTHIFGKGSPINMWSTIVSEEIESDLDEVKSLGFDNVVLLIPWSCFQTNIYKAELDKEYLARLKKIFTVADEKELKVILRIGYLWDSTPSNMFTYERFMKLPYDYEIKKQWCWFLKALYQQVKQYKSFSLAFISWEDFYWPIYRHYPNVKNDHDLLPFLQGSGFLEYINELKVLSLLGDINLDTSDYKNLLSSDSGLYSFFTHYYDNVIMRKILDMSAMSFPNVEYEYRVDPEWIKDGKTISYHNWNTNFYKSTLPVIYYHSNIGTKPSNVMNTTQANYHLKSLLERYAPMRRLGQKLPFIDQLNFFDDTYANWGSIDVEHDDEYAEKVFETLSKFSSGYAIWGLRDWRKNIAHNPVFERYDEGWVIDGSYSCDKNKLILKSQCKISQAIPHLALDEGERFVFIEGFSNSSAKVTVSINEDFTKSFEIPNGNFSEEIKIPESGRISNVELNLQNGMTINEISVFGRSFSQGFADSSGNLYPIAKRLVELQNEYLKS</sequence>
<reference evidence="2" key="1">
    <citation type="journal article" date="2020" name="Int. J. Syst. Evol. Microbiol.">
        <title>Alteromonas alba sp. nov., a marine bacterium isolated from the seawater of the West Pacific Ocean.</title>
        <authorList>
            <person name="Sun C."/>
            <person name="Wu Y.-H."/>
            <person name="Xamxidin M."/>
            <person name="Cheng H."/>
            <person name="Xu X.-W."/>
        </authorList>
    </citation>
    <scope>NUCLEOTIDE SEQUENCE [LARGE SCALE GENOMIC DNA]</scope>
    <source>
        <strain evidence="2">190</strain>
    </source>
</reference>